<dbReference type="PANTHER" id="PTHR46797:SF1">
    <property type="entry name" value="METHYLPHOSPHONATE SYNTHASE"/>
    <property type="match status" value="1"/>
</dbReference>
<dbReference type="OrthoDB" id="9814751at2"/>
<dbReference type="GO" id="GO:0005829">
    <property type="term" value="C:cytosol"/>
    <property type="evidence" value="ECO:0007669"/>
    <property type="project" value="TreeGrafter"/>
</dbReference>
<dbReference type="Pfam" id="PF01381">
    <property type="entry name" value="HTH_3"/>
    <property type="match status" value="1"/>
</dbReference>
<dbReference type="InterPro" id="IPR011051">
    <property type="entry name" value="RmlC_Cupin_sf"/>
</dbReference>
<sequence length="198" mass="21280">MAIEVTLSPDLEKATAAMLNAIGMRIRAARRTRKLTLQALSATSGLSTSMLSLVERGRASPSIASLMVIASALELTVPDLLVADPNGEETIVTRAGKGRHVETPEHMVTQLLKQDRASGVSVSLTHFAARGGGNESPASHDGFEYGYVLDGVLSVEVDGAVHDLGPGDLIAYQARRMHRIWNPGDVETRALWFNLEHE</sequence>
<dbReference type="PANTHER" id="PTHR46797">
    <property type="entry name" value="HTH-TYPE TRANSCRIPTIONAL REGULATOR"/>
    <property type="match status" value="1"/>
</dbReference>
<dbReference type="Gene3D" id="1.10.260.40">
    <property type="entry name" value="lambda repressor-like DNA-binding domains"/>
    <property type="match status" value="1"/>
</dbReference>
<proteinExistence type="predicted"/>
<gene>
    <name evidence="3" type="ORF">DEVEQU_00914</name>
</gene>
<evidence type="ECO:0000259" key="2">
    <source>
        <dbReference type="PROSITE" id="PS50943"/>
    </source>
</evidence>
<evidence type="ECO:0000256" key="1">
    <source>
        <dbReference type="ARBA" id="ARBA00023125"/>
    </source>
</evidence>
<dbReference type="SUPFAM" id="SSF47413">
    <property type="entry name" value="lambda repressor-like DNA-binding domains"/>
    <property type="match status" value="1"/>
</dbReference>
<dbReference type="Gene3D" id="2.60.120.10">
    <property type="entry name" value="Jelly Rolls"/>
    <property type="match status" value="1"/>
</dbReference>
<dbReference type="InterPro" id="IPR010982">
    <property type="entry name" value="Lambda_DNA-bd_dom_sf"/>
</dbReference>
<name>A0A3S5D390_9HYPH</name>
<dbReference type="AlphaFoldDB" id="A0A3S5D390"/>
<dbReference type="PROSITE" id="PS50943">
    <property type="entry name" value="HTH_CROC1"/>
    <property type="match status" value="1"/>
</dbReference>
<keyword evidence="4" id="KW-1185">Reference proteome</keyword>
<dbReference type="InterPro" id="IPR001387">
    <property type="entry name" value="Cro/C1-type_HTH"/>
</dbReference>
<evidence type="ECO:0000313" key="4">
    <source>
        <dbReference type="Proteomes" id="UP000268844"/>
    </source>
</evidence>
<dbReference type="InterPro" id="IPR014710">
    <property type="entry name" value="RmlC-like_jellyroll"/>
</dbReference>
<dbReference type="SMART" id="SM00530">
    <property type="entry name" value="HTH_XRE"/>
    <property type="match status" value="1"/>
</dbReference>
<dbReference type="Proteomes" id="UP000268844">
    <property type="component" value="Unassembled WGS sequence"/>
</dbReference>
<dbReference type="GO" id="GO:0003700">
    <property type="term" value="F:DNA-binding transcription factor activity"/>
    <property type="evidence" value="ECO:0007669"/>
    <property type="project" value="TreeGrafter"/>
</dbReference>
<dbReference type="CDD" id="cd00093">
    <property type="entry name" value="HTH_XRE"/>
    <property type="match status" value="1"/>
</dbReference>
<organism evidence="3 4">
    <name type="scientific">Devosia equisanguinis</name>
    <dbReference type="NCBI Taxonomy" id="2490941"/>
    <lineage>
        <taxon>Bacteria</taxon>
        <taxon>Pseudomonadati</taxon>
        <taxon>Pseudomonadota</taxon>
        <taxon>Alphaproteobacteria</taxon>
        <taxon>Hyphomicrobiales</taxon>
        <taxon>Devosiaceae</taxon>
        <taxon>Devosia</taxon>
    </lineage>
</organism>
<protein>
    <submittedName>
        <fullName evidence="3">Anaerobic benzoate catabolism transcriptional regulator</fullName>
    </submittedName>
</protein>
<keyword evidence="1" id="KW-0238">DNA-binding</keyword>
<dbReference type="InterPro" id="IPR013096">
    <property type="entry name" value="Cupin_2"/>
</dbReference>
<dbReference type="Pfam" id="PF07883">
    <property type="entry name" value="Cupin_2"/>
    <property type="match status" value="1"/>
</dbReference>
<reference evidence="3 4" key="1">
    <citation type="submission" date="2018-12" db="EMBL/GenBank/DDBJ databases">
        <authorList>
            <person name="Criscuolo A."/>
        </authorList>
    </citation>
    <scope>NUCLEOTIDE SEQUENCE [LARGE SCALE GENOMIC DNA]</scope>
    <source>
        <strain evidence="3">ACIP1116281</strain>
    </source>
</reference>
<dbReference type="CDD" id="cd02209">
    <property type="entry name" value="cupin_XRE_C"/>
    <property type="match status" value="1"/>
</dbReference>
<evidence type="ECO:0000313" key="3">
    <source>
        <dbReference type="EMBL" id="VDS03785.1"/>
    </source>
</evidence>
<feature type="domain" description="HTH cro/C1-type" evidence="2">
    <location>
        <begin position="26"/>
        <end position="80"/>
    </location>
</feature>
<accession>A0A3S5D390</accession>
<dbReference type="SUPFAM" id="SSF51182">
    <property type="entry name" value="RmlC-like cupins"/>
    <property type="match status" value="1"/>
</dbReference>
<dbReference type="RefSeq" id="WP_126149388.1">
    <property type="nucleotide sequence ID" value="NZ_JBHTMH010000001.1"/>
</dbReference>
<dbReference type="GO" id="GO:0003677">
    <property type="term" value="F:DNA binding"/>
    <property type="evidence" value="ECO:0007669"/>
    <property type="project" value="UniProtKB-KW"/>
</dbReference>
<dbReference type="InterPro" id="IPR050807">
    <property type="entry name" value="TransReg_Diox_bact_type"/>
</dbReference>
<dbReference type="EMBL" id="UZWD01000015">
    <property type="protein sequence ID" value="VDS03785.1"/>
    <property type="molecule type" value="Genomic_DNA"/>
</dbReference>